<gene>
    <name evidence="1" type="ORF">AMORRO_LOCUS15569</name>
</gene>
<evidence type="ECO:0000313" key="1">
    <source>
        <dbReference type="EMBL" id="CAG8755367.1"/>
    </source>
</evidence>
<proteinExistence type="predicted"/>
<keyword evidence="2" id="KW-1185">Reference proteome</keyword>
<sequence length="116" mass="13069">MAKTIHSIAKIFKDHIDTMPNIPFLDVAPIIDQMPNTRCVLSPPGAFYYIIRSTINQAGLNTYSSIIFDEAISCTTRWIWATLDENERERYRSLSMRVNYANGNGQQLANNANGNG</sequence>
<evidence type="ECO:0000313" key="2">
    <source>
        <dbReference type="Proteomes" id="UP000789342"/>
    </source>
</evidence>
<organism evidence="1 2">
    <name type="scientific">Acaulospora morrowiae</name>
    <dbReference type="NCBI Taxonomy" id="94023"/>
    <lineage>
        <taxon>Eukaryota</taxon>
        <taxon>Fungi</taxon>
        <taxon>Fungi incertae sedis</taxon>
        <taxon>Mucoromycota</taxon>
        <taxon>Glomeromycotina</taxon>
        <taxon>Glomeromycetes</taxon>
        <taxon>Diversisporales</taxon>
        <taxon>Acaulosporaceae</taxon>
        <taxon>Acaulospora</taxon>
    </lineage>
</organism>
<dbReference type="EMBL" id="CAJVPV010037643">
    <property type="protein sequence ID" value="CAG8755367.1"/>
    <property type="molecule type" value="Genomic_DNA"/>
</dbReference>
<reference evidence="1" key="1">
    <citation type="submission" date="2021-06" db="EMBL/GenBank/DDBJ databases">
        <authorList>
            <person name="Kallberg Y."/>
            <person name="Tangrot J."/>
            <person name="Rosling A."/>
        </authorList>
    </citation>
    <scope>NUCLEOTIDE SEQUENCE</scope>
    <source>
        <strain evidence="1">CL551</strain>
    </source>
</reference>
<dbReference type="Proteomes" id="UP000789342">
    <property type="component" value="Unassembled WGS sequence"/>
</dbReference>
<name>A0A9N9IZU2_9GLOM</name>
<dbReference type="AlphaFoldDB" id="A0A9N9IZU2"/>
<protein>
    <submittedName>
        <fullName evidence="1">9043_t:CDS:1</fullName>
    </submittedName>
</protein>
<comment type="caution">
    <text evidence="1">The sequence shown here is derived from an EMBL/GenBank/DDBJ whole genome shotgun (WGS) entry which is preliminary data.</text>
</comment>
<accession>A0A9N9IZU2</accession>